<dbReference type="GO" id="GO:0015996">
    <property type="term" value="P:chlorophyll catabolic process"/>
    <property type="evidence" value="ECO:0007669"/>
    <property type="project" value="UniProtKB-KW"/>
</dbReference>
<dbReference type="EMBL" id="CP133620">
    <property type="protein sequence ID" value="WMV47793.1"/>
    <property type="molecule type" value="Genomic_DNA"/>
</dbReference>
<dbReference type="PANTHER" id="PTHR33428">
    <property type="entry name" value="CHLOROPHYLLASE-2, CHLOROPLASTIC"/>
    <property type="match status" value="1"/>
</dbReference>
<evidence type="ECO:0000256" key="3">
    <source>
        <dbReference type="ARBA" id="ARBA00010701"/>
    </source>
</evidence>
<name>A0AAF0ZS30_SOLVR</name>
<dbReference type="SUPFAM" id="SSF53474">
    <property type="entry name" value="alpha/beta-Hydrolases"/>
    <property type="match status" value="1"/>
</dbReference>
<evidence type="ECO:0000256" key="8">
    <source>
        <dbReference type="ARBA" id="ARBA00053022"/>
    </source>
</evidence>
<dbReference type="Pfam" id="PF07224">
    <property type="entry name" value="Chlorophyllase"/>
    <property type="match status" value="1"/>
</dbReference>
<dbReference type="Proteomes" id="UP001234989">
    <property type="component" value="Chromosome 9"/>
</dbReference>
<comment type="subcellular location">
    <subcellularLocation>
        <location evidence="1">Cytoplasm</location>
        <location evidence="1">Cytosol</location>
    </subcellularLocation>
</comment>
<evidence type="ECO:0000313" key="10">
    <source>
        <dbReference type="Proteomes" id="UP001234989"/>
    </source>
</evidence>
<evidence type="ECO:0000256" key="5">
    <source>
        <dbReference type="ARBA" id="ARBA00022490"/>
    </source>
</evidence>
<accession>A0AAF0ZS30</accession>
<proteinExistence type="inferred from homology"/>
<keyword evidence="5" id="KW-0963">Cytoplasm</keyword>
<dbReference type="Gene3D" id="3.40.50.1820">
    <property type="entry name" value="alpha/beta hydrolase"/>
    <property type="match status" value="1"/>
</dbReference>
<keyword evidence="7" id="KW-0881">Chlorophyll catabolism</keyword>
<keyword evidence="6" id="KW-0378">Hydrolase</keyword>
<comment type="similarity">
    <text evidence="3">Belongs to the AB hydrolase superfamily. Lipase family.</text>
</comment>
<reference evidence="9" key="1">
    <citation type="submission" date="2023-08" db="EMBL/GenBank/DDBJ databases">
        <title>A de novo genome assembly of Solanum verrucosum Schlechtendal, a Mexican diploid species geographically isolated from the other diploid A-genome species in potato relatives.</title>
        <authorList>
            <person name="Hosaka K."/>
        </authorList>
    </citation>
    <scope>NUCLEOTIDE SEQUENCE</scope>
    <source>
        <tissue evidence="9">Young leaves</tissue>
    </source>
</reference>
<dbReference type="GO" id="GO:0005829">
    <property type="term" value="C:cytosol"/>
    <property type="evidence" value="ECO:0007669"/>
    <property type="project" value="UniProtKB-SubCell"/>
</dbReference>
<dbReference type="AlphaFoldDB" id="A0AAF0ZS30"/>
<evidence type="ECO:0000256" key="6">
    <source>
        <dbReference type="ARBA" id="ARBA00022801"/>
    </source>
</evidence>
<evidence type="ECO:0000256" key="4">
    <source>
        <dbReference type="ARBA" id="ARBA00013226"/>
    </source>
</evidence>
<evidence type="ECO:0000256" key="2">
    <source>
        <dbReference type="ARBA" id="ARBA00005212"/>
    </source>
</evidence>
<dbReference type="EC" id="3.1.1.14" evidence="4"/>
<evidence type="ECO:0000256" key="1">
    <source>
        <dbReference type="ARBA" id="ARBA00004514"/>
    </source>
</evidence>
<keyword evidence="10" id="KW-1185">Reference proteome</keyword>
<dbReference type="InterPro" id="IPR017395">
    <property type="entry name" value="Chlorophyllase-like"/>
</dbReference>
<comment type="catalytic activity">
    <reaction evidence="8">
        <text>a chlorophyll + H2O = a chlorophyllide + phytol + H(+)</text>
        <dbReference type="Rhea" id="RHEA:19605"/>
        <dbReference type="ChEBI" id="CHEBI:15377"/>
        <dbReference type="ChEBI" id="CHEBI:15378"/>
        <dbReference type="ChEBI" id="CHEBI:17327"/>
        <dbReference type="ChEBI" id="CHEBI:139291"/>
        <dbReference type="ChEBI" id="CHEBI:139292"/>
        <dbReference type="EC" id="3.1.1.14"/>
    </reaction>
    <physiologicalReaction direction="left-to-right" evidence="8">
        <dbReference type="Rhea" id="RHEA:19606"/>
    </physiologicalReaction>
</comment>
<evidence type="ECO:0000313" key="9">
    <source>
        <dbReference type="EMBL" id="WMV47793.1"/>
    </source>
</evidence>
<dbReference type="PANTHER" id="PTHR33428:SF13">
    <property type="entry name" value="CHLOROPHYLLASE"/>
    <property type="match status" value="1"/>
</dbReference>
<comment type="pathway">
    <text evidence="2">Porphyrin-containing compound metabolism; chlorophyll degradation.</text>
</comment>
<gene>
    <name evidence="9" type="ORF">MTR67_041178</name>
</gene>
<protein>
    <recommendedName>
        <fullName evidence="4">chlorophyllase</fullName>
        <ecNumber evidence="4">3.1.1.14</ecNumber>
    </recommendedName>
</protein>
<organism evidence="9 10">
    <name type="scientific">Solanum verrucosum</name>
    <dbReference type="NCBI Taxonomy" id="315347"/>
    <lineage>
        <taxon>Eukaryota</taxon>
        <taxon>Viridiplantae</taxon>
        <taxon>Streptophyta</taxon>
        <taxon>Embryophyta</taxon>
        <taxon>Tracheophyta</taxon>
        <taxon>Spermatophyta</taxon>
        <taxon>Magnoliopsida</taxon>
        <taxon>eudicotyledons</taxon>
        <taxon>Gunneridae</taxon>
        <taxon>Pentapetalae</taxon>
        <taxon>asterids</taxon>
        <taxon>lamiids</taxon>
        <taxon>Solanales</taxon>
        <taxon>Solanaceae</taxon>
        <taxon>Solanoideae</taxon>
        <taxon>Solaneae</taxon>
        <taxon>Solanum</taxon>
    </lineage>
</organism>
<dbReference type="FunFam" id="3.40.50.1820:FF:000159">
    <property type="entry name" value="Chlorophyllase-2, chloroplastic"/>
    <property type="match status" value="1"/>
</dbReference>
<dbReference type="InterPro" id="IPR029058">
    <property type="entry name" value="AB_hydrolase_fold"/>
</dbReference>
<sequence length="318" mass="34902">MVITYSSSPTTPTTIFDIGNYSTKLLNIEPQSYINSPFPPPPPKPLLISTPLQGGNFPVILFLHGYLLYNYFYSQLIQHISSHGFIVVAPQLYLVEGADTTKEIKSTAEITNWLPEGLHHYLPSQVEPNLKKLALAGHSRGGKAAFGLALGKVANVTTNLYFSALIGIDPVDGLDKGIQTTPPVLTYIPQSFNLDMAVLVIGSGLGEVKRNPLFPACAPNGVNHRDFYNECCRPVCYVVAKDYGHVDMLDDETKGVRGKATYCLCKNGKSREPMRRFVGGIVVAFLEDYLKGNSSDLMAIKDGYVTLPVELQDVDFRV</sequence>
<evidence type="ECO:0000256" key="7">
    <source>
        <dbReference type="ARBA" id="ARBA00022817"/>
    </source>
</evidence>
<dbReference type="GO" id="GO:0047746">
    <property type="term" value="F:chlorophyllase activity"/>
    <property type="evidence" value="ECO:0007669"/>
    <property type="project" value="UniProtKB-EC"/>
</dbReference>